<evidence type="ECO:0000256" key="2">
    <source>
        <dbReference type="ARBA" id="ARBA00022692"/>
    </source>
</evidence>
<evidence type="ECO:0000256" key="1">
    <source>
        <dbReference type="ARBA" id="ARBA00004141"/>
    </source>
</evidence>
<dbReference type="AlphaFoldDB" id="A0A4Q9KKF2"/>
<keyword evidence="8" id="KW-1185">Reference proteome</keyword>
<proteinExistence type="predicted"/>
<feature type="region of interest" description="Disordered" evidence="5">
    <location>
        <begin position="1"/>
        <end position="74"/>
    </location>
</feature>
<evidence type="ECO:0000256" key="5">
    <source>
        <dbReference type="SAM" id="MobiDB-lite"/>
    </source>
</evidence>
<comment type="subcellular location">
    <subcellularLocation>
        <location evidence="1">Membrane</location>
        <topology evidence="1">Multi-pass membrane protein</topology>
    </subcellularLocation>
</comment>
<dbReference type="Pfam" id="PF09685">
    <property type="entry name" value="MamF_MmsF"/>
    <property type="match status" value="1"/>
</dbReference>
<feature type="region of interest" description="Disordered" evidence="5">
    <location>
        <begin position="95"/>
        <end position="123"/>
    </location>
</feature>
<evidence type="ECO:0000256" key="6">
    <source>
        <dbReference type="SAM" id="Phobius"/>
    </source>
</evidence>
<dbReference type="OrthoDB" id="3734570at2"/>
<comment type="caution">
    <text evidence="7">The sequence shown here is derived from an EMBL/GenBank/DDBJ whole genome shotgun (WGS) entry which is preliminary data.</text>
</comment>
<organism evidence="7 8">
    <name type="scientific">Propioniciclava tarda</name>
    <dbReference type="NCBI Taxonomy" id="433330"/>
    <lineage>
        <taxon>Bacteria</taxon>
        <taxon>Bacillati</taxon>
        <taxon>Actinomycetota</taxon>
        <taxon>Actinomycetes</taxon>
        <taxon>Propionibacteriales</taxon>
        <taxon>Propionibacteriaceae</taxon>
        <taxon>Propioniciclava</taxon>
    </lineage>
</organism>
<dbReference type="RefSeq" id="WP_131172046.1">
    <property type="nucleotide sequence ID" value="NZ_FXTL01000007.1"/>
</dbReference>
<evidence type="ECO:0000313" key="8">
    <source>
        <dbReference type="Proteomes" id="UP000291933"/>
    </source>
</evidence>
<evidence type="ECO:0000313" key="7">
    <source>
        <dbReference type="EMBL" id="TBT94957.1"/>
    </source>
</evidence>
<protein>
    <submittedName>
        <fullName evidence="7">DUF4870 domain-containing protein</fullName>
    </submittedName>
</protein>
<reference evidence="7 8" key="1">
    <citation type="submission" date="2019-01" db="EMBL/GenBank/DDBJ databases">
        <title>Lactibacter flavus gen. nov., sp. nov., a novel bacterium of the family Propionibacteriaceae isolated from raw milk and dairy products.</title>
        <authorList>
            <person name="Huptas C."/>
            <person name="Wenning M."/>
            <person name="Breitenwieser F."/>
            <person name="Doll E."/>
            <person name="Von Neubeck M."/>
            <person name="Busse H.-J."/>
            <person name="Scherer S."/>
        </authorList>
    </citation>
    <scope>NUCLEOTIDE SEQUENCE [LARGE SCALE GENOMIC DNA]</scope>
    <source>
        <strain evidence="7 8">DSM 22130</strain>
    </source>
</reference>
<evidence type="ECO:0000256" key="3">
    <source>
        <dbReference type="ARBA" id="ARBA00022989"/>
    </source>
</evidence>
<keyword evidence="3 6" id="KW-1133">Transmembrane helix</keyword>
<feature type="compositionally biased region" description="Polar residues" evidence="5">
    <location>
        <begin position="55"/>
        <end position="74"/>
    </location>
</feature>
<feature type="compositionally biased region" description="Low complexity" evidence="5">
    <location>
        <begin position="14"/>
        <end position="31"/>
    </location>
</feature>
<name>A0A4Q9KKF2_PROTD</name>
<sequence>MTGSVWGEPSDYVPARAIADAPDAAEDSPSSGPEPVSGHRAFGLDESPTSPPTPVSQRVRSAETPTSPDTPSVLMSLTGHHMYLRDAPDAFAPTLRPEYSWTPQPPAAATAEPAASDDGLRTTSHEERWARAAHWLPLVSHWIGPLVLLLTQGRRSDRVRTEAIHSLNWEITVALLFALAVGVSRFGVIGPALAVGVAVLSVGLHLVGVVTTARGGSFQYPLALPIVR</sequence>
<keyword evidence="4 6" id="KW-0472">Membrane</keyword>
<gene>
    <name evidence="7" type="ORF">ET996_08075</name>
</gene>
<dbReference type="Proteomes" id="UP000291933">
    <property type="component" value="Unassembled WGS sequence"/>
</dbReference>
<dbReference type="InterPro" id="IPR019109">
    <property type="entry name" value="MamF_MmsF"/>
</dbReference>
<accession>A0A4Q9KKF2</accession>
<feature type="transmembrane region" description="Helical" evidence="6">
    <location>
        <begin position="163"/>
        <end position="183"/>
    </location>
</feature>
<keyword evidence="2 6" id="KW-0812">Transmembrane</keyword>
<feature type="transmembrane region" description="Helical" evidence="6">
    <location>
        <begin position="189"/>
        <end position="210"/>
    </location>
</feature>
<evidence type="ECO:0000256" key="4">
    <source>
        <dbReference type="ARBA" id="ARBA00023136"/>
    </source>
</evidence>
<dbReference type="EMBL" id="SDMR01000008">
    <property type="protein sequence ID" value="TBT94957.1"/>
    <property type="molecule type" value="Genomic_DNA"/>
</dbReference>